<reference evidence="2" key="1">
    <citation type="journal article" date="2021" name="Proc. Natl. Acad. Sci. U.S.A.">
        <title>A Catalog of Tens of Thousands of Viruses from Human Metagenomes Reveals Hidden Associations with Chronic Diseases.</title>
        <authorList>
            <person name="Tisza M.J."/>
            <person name="Buck C.B."/>
        </authorList>
    </citation>
    <scope>NUCLEOTIDE SEQUENCE</scope>
    <source>
        <strain evidence="2">CtNQV2</strain>
    </source>
</reference>
<sequence length="162" mass="18842">MNIRNVVGYDNYIVSDNGEVFNKRNINKPLKTRINKHGYKYLNLSKNGIVKSKLIHRIVAEAFLNYQDGDVVNHKDGNKLNNNIDNLEFCTQKDNVKHAFDNGLMHPINGEECPWSKLTDEEVLKIRNEYIPFICSYNMLAKKYNVSKSEIIQIVNNKIRKL</sequence>
<dbReference type="GO" id="GO:0016788">
    <property type="term" value="F:hydrolase activity, acting on ester bonds"/>
    <property type="evidence" value="ECO:0007669"/>
    <property type="project" value="InterPro"/>
</dbReference>
<dbReference type="SUPFAM" id="SSF54060">
    <property type="entry name" value="His-Me finger endonucleases"/>
    <property type="match status" value="1"/>
</dbReference>
<keyword evidence="2" id="KW-0255">Endonuclease</keyword>
<protein>
    <submittedName>
        <fullName evidence="2">Homing endonuclease</fullName>
    </submittedName>
</protein>
<evidence type="ECO:0000313" key="2">
    <source>
        <dbReference type="EMBL" id="DAF43722.1"/>
    </source>
</evidence>
<keyword evidence="2" id="KW-0378">Hydrolase</keyword>
<accession>A0A8S5RZB1</accession>
<dbReference type="InterPro" id="IPR003615">
    <property type="entry name" value="HNH_nuc"/>
</dbReference>
<keyword evidence="2" id="KW-0540">Nuclease</keyword>
<evidence type="ECO:0000259" key="1">
    <source>
        <dbReference type="Pfam" id="PF13392"/>
    </source>
</evidence>
<dbReference type="InterPro" id="IPR044925">
    <property type="entry name" value="His-Me_finger_sf"/>
</dbReference>
<proteinExistence type="predicted"/>
<name>A0A8S5RZB1_9CAUD</name>
<dbReference type="GO" id="GO:0004519">
    <property type="term" value="F:endonuclease activity"/>
    <property type="evidence" value="ECO:0007669"/>
    <property type="project" value="UniProtKB-KW"/>
</dbReference>
<dbReference type="Pfam" id="PF13392">
    <property type="entry name" value="HNH_3"/>
    <property type="match status" value="1"/>
</dbReference>
<organism evidence="2">
    <name type="scientific">Myoviridae sp. ctNQV2</name>
    <dbReference type="NCBI Taxonomy" id="2827683"/>
    <lineage>
        <taxon>Viruses</taxon>
        <taxon>Duplodnaviria</taxon>
        <taxon>Heunggongvirae</taxon>
        <taxon>Uroviricota</taxon>
        <taxon>Caudoviricetes</taxon>
    </lineage>
</organism>
<dbReference type="EMBL" id="BK032510">
    <property type="protein sequence ID" value="DAF43722.1"/>
    <property type="molecule type" value="Genomic_DNA"/>
</dbReference>
<dbReference type="Gene3D" id="3.90.75.20">
    <property type="match status" value="1"/>
</dbReference>
<feature type="domain" description="HNH nuclease" evidence="1">
    <location>
        <begin position="53"/>
        <end position="96"/>
    </location>
</feature>